<reference evidence="2 3" key="1">
    <citation type="journal article" date="2017" name="BMC Genomics">
        <title>Comparative genomic and phylogenomic analyses of the Bifidobacteriaceae family.</title>
        <authorList>
            <person name="Lugli G.A."/>
            <person name="Milani C."/>
            <person name="Turroni F."/>
            <person name="Duranti S."/>
            <person name="Mancabelli L."/>
            <person name="Mangifesta M."/>
            <person name="Ferrario C."/>
            <person name="Modesto M."/>
            <person name="Mattarelli P."/>
            <person name="Jiri K."/>
            <person name="van Sinderen D."/>
            <person name="Ventura M."/>
        </authorList>
    </citation>
    <scope>NUCLEOTIDE SEQUENCE [LARGE SCALE GENOMIC DNA]</scope>
    <source>
        <strain evidence="2 3">LMG 28769</strain>
    </source>
</reference>
<gene>
    <name evidence="2" type="ORF">BAQU_0073</name>
</gene>
<dbReference type="Proteomes" id="UP000216451">
    <property type="component" value="Unassembled WGS sequence"/>
</dbReference>
<comment type="caution">
    <text evidence="2">The sequence shown here is derived from an EMBL/GenBank/DDBJ whole genome shotgun (WGS) entry which is preliminary data.</text>
</comment>
<dbReference type="EMBL" id="MWXA01000001">
    <property type="protein sequence ID" value="OZG68772.1"/>
    <property type="molecule type" value="Genomic_DNA"/>
</dbReference>
<name>A0A261GBH0_9BIFI</name>
<organism evidence="2 3">
    <name type="scientific">Bifidobacterium aquikefiri</name>
    <dbReference type="NCBI Taxonomy" id="1653207"/>
    <lineage>
        <taxon>Bacteria</taxon>
        <taxon>Bacillati</taxon>
        <taxon>Actinomycetota</taxon>
        <taxon>Actinomycetes</taxon>
        <taxon>Bifidobacteriales</taxon>
        <taxon>Bifidobacteriaceae</taxon>
        <taxon>Bifidobacterium</taxon>
    </lineage>
</organism>
<feature type="region of interest" description="Disordered" evidence="1">
    <location>
        <begin position="1"/>
        <end position="29"/>
    </location>
</feature>
<evidence type="ECO:0000313" key="3">
    <source>
        <dbReference type="Proteomes" id="UP000216451"/>
    </source>
</evidence>
<protein>
    <submittedName>
        <fullName evidence="2">Uncharacterized protein</fullName>
    </submittedName>
</protein>
<evidence type="ECO:0000256" key="1">
    <source>
        <dbReference type="SAM" id="MobiDB-lite"/>
    </source>
</evidence>
<proteinExistence type="predicted"/>
<sequence>MNRGLLTSPAELDQIDQAPDAPINKSVDP</sequence>
<accession>A0A261GBH0</accession>
<keyword evidence="3" id="KW-1185">Reference proteome</keyword>
<evidence type="ECO:0000313" key="2">
    <source>
        <dbReference type="EMBL" id="OZG68772.1"/>
    </source>
</evidence>
<dbReference type="AlphaFoldDB" id="A0A261GBH0"/>